<comment type="function">
    <text evidence="11">Involved in methylamine metabolism. Essential for the maturation of the beta subunit of MADH, presumably via a step in the biosynthesis of tryptophan tryptophylquinone (TTQ), the cofactor of MADH.</text>
</comment>
<sequence>MQKHFFIITTLLFITLSGFQVLKDQYDLDDLRARYSSGLTEKWPEAALDSSIDRSTFQDIGHLPEMTYPADNPYSDEKKELGKMLFFDPRLSESGQIACASCHDSELGWGDGRRNSYGHNRQLGKRNAMTILNSGYASSLFWDGRAATLEEQAALPIQDKLEMNSHISLATETIAKTQGYAPHFKAAFGDETVTEERIKKAIATFERSIVSRTSRFDLFIDGKSEAFTDREVLGLHLFRTKAQCINCHNTGYFSDNQFHNTGLTYYGRPFEDLGQYEITKNKADVGKFRTPTLREVGKTGPYMHNGLFTSLEVVVNLYNTGMPHPKRKKDQMDDPLFPTTSHLLKPLELDAQEKAALVAFMKTLSSRTYRVTPPELP</sequence>
<dbReference type="GO" id="GO:0020037">
    <property type="term" value="F:heme binding"/>
    <property type="evidence" value="ECO:0007669"/>
    <property type="project" value="InterPro"/>
</dbReference>
<keyword evidence="4 13" id="KW-0349">Heme</keyword>
<evidence type="ECO:0000256" key="5">
    <source>
        <dbReference type="ARBA" id="ARBA00022723"/>
    </source>
</evidence>
<dbReference type="GO" id="GO:0046872">
    <property type="term" value="F:metal ion binding"/>
    <property type="evidence" value="ECO:0007669"/>
    <property type="project" value="UniProtKB-KW"/>
</dbReference>
<keyword evidence="8" id="KW-0249">Electron transport</keyword>
<keyword evidence="5 14" id="KW-0479">Metal-binding</keyword>
<dbReference type="InterPro" id="IPR026259">
    <property type="entry name" value="MauG/Cytc_peroxidase"/>
</dbReference>
<evidence type="ECO:0000256" key="8">
    <source>
        <dbReference type="ARBA" id="ARBA00022982"/>
    </source>
</evidence>
<keyword evidence="10 14" id="KW-0408">Iron</keyword>
<evidence type="ECO:0000256" key="1">
    <source>
        <dbReference type="ARBA" id="ARBA00004418"/>
    </source>
</evidence>
<dbReference type="GO" id="GO:0042597">
    <property type="term" value="C:periplasmic space"/>
    <property type="evidence" value="ECO:0007669"/>
    <property type="project" value="UniProtKB-SubCell"/>
</dbReference>
<dbReference type="PIRSF" id="PIRSF000294">
    <property type="entry name" value="Cytochrome-c_peroxidase"/>
    <property type="match status" value="1"/>
</dbReference>
<evidence type="ECO:0000313" key="16">
    <source>
        <dbReference type="EMBL" id="MBL3655819.1"/>
    </source>
</evidence>
<feature type="binding site" description="axial binding residue" evidence="14">
    <location>
        <position position="248"/>
    </location>
    <ligand>
        <name>heme c</name>
        <dbReference type="ChEBI" id="CHEBI:61717"/>
        <label>2</label>
    </ligand>
    <ligandPart>
        <name>Fe</name>
        <dbReference type="ChEBI" id="CHEBI:18248"/>
    </ligandPart>
</feature>
<dbReference type="Pfam" id="PF03150">
    <property type="entry name" value="CCP_MauG"/>
    <property type="match status" value="1"/>
</dbReference>
<dbReference type="InterPro" id="IPR004852">
    <property type="entry name" value="Di-haem_cyt_c_peroxidsae"/>
</dbReference>
<evidence type="ECO:0000256" key="4">
    <source>
        <dbReference type="ARBA" id="ARBA00022617"/>
    </source>
</evidence>
<dbReference type="PANTHER" id="PTHR30600:SF10">
    <property type="entry name" value="BLL6722 PROTEIN"/>
    <property type="match status" value="1"/>
</dbReference>
<feature type="binding site" description="axial binding residue" evidence="14">
    <location>
        <position position="119"/>
    </location>
    <ligand>
        <name>heme c</name>
        <dbReference type="ChEBI" id="CHEBI:61717"/>
        <label>1</label>
    </ligand>
    <ligandPart>
        <name>Fe</name>
        <dbReference type="ChEBI" id="CHEBI:18248"/>
    </ligandPart>
</feature>
<organism evidence="16 17">
    <name type="scientific">Fulvivirga sediminis</name>
    <dbReference type="NCBI Taxonomy" id="2803949"/>
    <lineage>
        <taxon>Bacteria</taxon>
        <taxon>Pseudomonadati</taxon>
        <taxon>Bacteroidota</taxon>
        <taxon>Cytophagia</taxon>
        <taxon>Cytophagales</taxon>
        <taxon>Fulvivirgaceae</taxon>
        <taxon>Fulvivirga</taxon>
    </lineage>
</organism>
<name>A0A937F7Q1_9BACT</name>
<evidence type="ECO:0000256" key="2">
    <source>
        <dbReference type="ARBA" id="ARBA00004856"/>
    </source>
</evidence>
<keyword evidence="6" id="KW-0732">Signal</keyword>
<reference evidence="16" key="1">
    <citation type="submission" date="2021-01" db="EMBL/GenBank/DDBJ databases">
        <title>Fulvivirga kasyanovii gen. nov., sp nov., a novel member of the phylum Bacteroidetes isolated from seawater in a mussel farm.</title>
        <authorList>
            <person name="Zhao L.-H."/>
            <person name="Wang Z.-J."/>
        </authorList>
    </citation>
    <scope>NUCLEOTIDE SEQUENCE</scope>
    <source>
        <strain evidence="16">2943</strain>
    </source>
</reference>
<dbReference type="EMBL" id="JAESIY010000003">
    <property type="protein sequence ID" value="MBL3655819.1"/>
    <property type="molecule type" value="Genomic_DNA"/>
</dbReference>
<comment type="subcellular location">
    <subcellularLocation>
        <location evidence="1">Periplasm</location>
    </subcellularLocation>
</comment>
<dbReference type="InterPro" id="IPR009056">
    <property type="entry name" value="Cyt_c-like_dom"/>
</dbReference>
<dbReference type="GO" id="GO:0004130">
    <property type="term" value="F:cytochrome-c peroxidase activity"/>
    <property type="evidence" value="ECO:0007669"/>
    <property type="project" value="TreeGrafter"/>
</dbReference>
<evidence type="ECO:0000259" key="15">
    <source>
        <dbReference type="PROSITE" id="PS51007"/>
    </source>
</evidence>
<dbReference type="InterPro" id="IPR036909">
    <property type="entry name" value="Cyt_c-like_dom_sf"/>
</dbReference>
<proteinExistence type="predicted"/>
<dbReference type="AlphaFoldDB" id="A0A937F7Q1"/>
<dbReference type="InterPro" id="IPR051395">
    <property type="entry name" value="Cytochrome_c_Peroxidase/MauG"/>
</dbReference>
<protein>
    <recommendedName>
        <fullName evidence="12">Methylamine utilization protein MauG</fullName>
    </recommendedName>
</protein>
<comment type="pathway">
    <text evidence="2">One-carbon metabolism; methylamine degradation.</text>
</comment>
<evidence type="ECO:0000256" key="13">
    <source>
        <dbReference type="PIRSR" id="PIRSR000294-1"/>
    </source>
</evidence>
<comment type="PTM">
    <text evidence="13">Binds 2 heme groups per subunit.</text>
</comment>
<evidence type="ECO:0000256" key="10">
    <source>
        <dbReference type="ARBA" id="ARBA00023004"/>
    </source>
</evidence>
<evidence type="ECO:0000256" key="7">
    <source>
        <dbReference type="ARBA" id="ARBA00022764"/>
    </source>
</evidence>
<dbReference type="SUPFAM" id="SSF46626">
    <property type="entry name" value="Cytochrome c"/>
    <property type="match status" value="2"/>
</dbReference>
<gene>
    <name evidence="16" type="ORF">JL102_06740</name>
</gene>
<feature type="binding site" description="axial binding residue" evidence="14">
    <location>
        <position position="103"/>
    </location>
    <ligand>
        <name>heme c</name>
        <dbReference type="ChEBI" id="CHEBI:61717"/>
        <label>1</label>
    </ligand>
    <ligandPart>
        <name>Fe</name>
        <dbReference type="ChEBI" id="CHEBI:18248"/>
    </ligandPart>
</feature>
<evidence type="ECO:0000256" key="9">
    <source>
        <dbReference type="ARBA" id="ARBA00023002"/>
    </source>
</evidence>
<feature type="domain" description="Cytochrome c" evidence="15">
    <location>
        <begin position="229"/>
        <end position="365"/>
    </location>
</feature>
<dbReference type="Proteomes" id="UP000659388">
    <property type="component" value="Unassembled WGS sequence"/>
</dbReference>
<evidence type="ECO:0000256" key="3">
    <source>
        <dbReference type="ARBA" id="ARBA00022448"/>
    </source>
</evidence>
<keyword evidence="9" id="KW-0560">Oxidoreductase</keyword>
<keyword evidence="7" id="KW-0574">Periplasm</keyword>
<evidence type="ECO:0000256" key="11">
    <source>
        <dbReference type="ARBA" id="ARBA00058991"/>
    </source>
</evidence>
<evidence type="ECO:0000313" key="17">
    <source>
        <dbReference type="Proteomes" id="UP000659388"/>
    </source>
</evidence>
<dbReference type="PROSITE" id="PS51007">
    <property type="entry name" value="CYTC"/>
    <property type="match status" value="1"/>
</dbReference>
<feature type="binding site" description="covalent" evidence="13">
    <location>
        <position position="247"/>
    </location>
    <ligand>
        <name>heme c</name>
        <dbReference type="ChEBI" id="CHEBI:61717"/>
        <label>2</label>
    </ligand>
</feature>
<dbReference type="Gene3D" id="1.10.760.10">
    <property type="entry name" value="Cytochrome c-like domain"/>
    <property type="match status" value="2"/>
</dbReference>
<dbReference type="PANTHER" id="PTHR30600">
    <property type="entry name" value="CYTOCHROME C PEROXIDASE-RELATED"/>
    <property type="match status" value="1"/>
</dbReference>
<evidence type="ECO:0000256" key="6">
    <source>
        <dbReference type="ARBA" id="ARBA00022729"/>
    </source>
</evidence>
<feature type="binding site" description="covalent" evidence="13">
    <location>
        <position position="244"/>
    </location>
    <ligand>
        <name>heme c</name>
        <dbReference type="ChEBI" id="CHEBI:61717"/>
        <label>2</label>
    </ligand>
</feature>
<evidence type="ECO:0000256" key="14">
    <source>
        <dbReference type="PIRSR" id="PIRSR000294-2"/>
    </source>
</evidence>
<accession>A0A937F7Q1</accession>
<dbReference type="GO" id="GO:0009055">
    <property type="term" value="F:electron transfer activity"/>
    <property type="evidence" value="ECO:0007669"/>
    <property type="project" value="InterPro"/>
</dbReference>
<feature type="binding site" description="covalent" evidence="13">
    <location>
        <position position="99"/>
    </location>
    <ligand>
        <name>heme c</name>
        <dbReference type="ChEBI" id="CHEBI:61717"/>
        <label>1</label>
    </ligand>
</feature>
<keyword evidence="17" id="KW-1185">Reference proteome</keyword>
<dbReference type="FunFam" id="1.10.760.10:FF:000019">
    <property type="entry name" value="Di-heme cytochrome C peroxidase"/>
    <property type="match status" value="1"/>
</dbReference>
<comment type="cofactor">
    <cofactor evidence="13">
        <name>heme</name>
        <dbReference type="ChEBI" id="CHEBI:30413"/>
    </cofactor>
    <text evidence="13">Binds 2 heme groups.</text>
</comment>
<comment type="caution">
    <text evidence="16">The sequence shown here is derived from an EMBL/GenBank/DDBJ whole genome shotgun (WGS) entry which is preliminary data.</text>
</comment>
<dbReference type="RefSeq" id="WP_202243500.1">
    <property type="nucleotide sequence ID" value="NZ_JAESIY010000003.1"/>
</dbReference>
<keyword evidence="3" id="KW-0813">Transport</keyword>
<evidence type="ECO:0000256" key="12">
    <source>
        <dbReference type="ARBA" id="ARBA00073576"/>
    </source>
</evidence>
<feature type="binding site" description="covalent" evidence="13">
    <location>
        <position position="102"/>
    </location>
    <ligand>
        <name>heme c</name>
        <dbReference type="ChEBI" id="CHEBI:61717"/>
        <label>1</label>
    </ligand>
</feature>